<reference evidence="1" key="1">
    <citation type="journal article" date="2014" name="Front. Microbiol.">
        <title>High frequency of phylogenetically diverse reductive dehalogenase-homologous genes in deep subseafloor sedimentary metagenomes.</title>
        <authorList>
            <person name="Kawai M."/>
            <person name="Futagami T."/>
            <person name="Toyoda A."/>
            <person name="Takaki Y."/>
            <person name="Nishi S."/>
            <person name="Hori S."/>
            <person name="Arai W."/>
            <person name="Tsubouchi T."/>
            <person name="Morono Y."/>
            <person name="Uchiyama I."/>
            <person name="Ito T."/>
            <person name="Fujiyama A."/>
            <person name="Inagaki F."/>
            <person name="Takami H."/>
        </authorList>
    </citation>
    <scope>NUCLEOTIDE SEQUENCE</scope>
    <source>
        <strain evidence="1">Expedition CK06-06</strain>
    </source>
</reference>
<proteinExistence type="predicted"/>
<evidence type="ECO:0000313" key="1">
    <source>
        <dbReference type="EMBL" id="GAH23326.1"/>
    </source>
</evidence>
<dbReference type="AlphaFoldDB" id="X1DQQ5"/>
<comment type="caution">
    <text evidence="1">The sequence shown here is derived from an EMBL/GenBank/DDBJ whole genome shotgun (WGS) entry which is preliminary data.</text>
</comment>
<accession>X1DQQ5</accession>
<sequence>MQDLYPQQETGFIFLGQGFALKKTSDKNMVQLYKDGTFIKEQILNSSIEKRLFVVDLVERQGVVREQI</sequence>
<gene>
    <name evidence="1" type="ORF">S03H2_04958</name>
</gene>
<feature type="non-terminal residue" evidence="1">
    <location>
        <position position="68"/>
    </location>
</feature>
<protein>
    <submittedName>
        <fullName evidence="1">Uncharacterized protein</fullName>
    </submittedName>
</protein>
<organism evidence="1">
    <name type="scientific">marine sediment metagenome</name>
    <dbReference type="NCBI Taxonomy" id="412755"/>
    <lineage>
        <taxon>unclassified sequences</taxon>
        <taxon>metagenomes</taxon>
        <taxon>ecological metagenomes</taxon>
    </lineage>
</organism>
<dbReference type="EMBL" id="BARU01002021">
    <property type="protein sequence ID" value="GAH23326.1"/>
    <property type="molecule type" value="Genomic_DNA"/>
</dbReference>
<name>X1DQQ5_9ZZZZ</name>